<comment type="caution">
    <text evidence="1">The sequence shown here is derived from an EMBL/GenBank/DDBJ whole genome shotgun (WGS) entry which is preliminary data.</text>
</comment>
<reference evidence="1 2" key="1">
    <citation type="submission" date="2024-04" db="EMBL/GenBank/DDBJ databases">
        <title>Defined microbial consortia suppress multidrug-resistant proinflammatory Enterobacteriaceae via ecological control.</title>
        <authorList>
            <person name="Furuichi M."/>
            <person name="Kawaguchi T."/>
            <person name="Pust M."/>
            <person name="Yasuma K."/>
            <person name="Plichta D."/>
            <person name="Hasegawa N."/>
            <person name="Ohya T."/>
            <person name="Bhattarai S."/>
            <person name="Sasajima S."/>
            <person name="Aoto Y."/>
            <person name="Tuganbaev T."/>
            <person name="Yaginuma M."/>
            <person name="Ueda M."/>
            <person name="Okahashi N."/>
            <person name="Amafuji K."/>
            <person name="Kiridooshi Y."/>
            <person name="Sugita K."/>
            <person name="Strazar M."/>
            <person name="Skelly A."/>
            <person name="Suda W."/>
            <person name="Hattori M."/>
            <person name="Nakamoto N."/>
            <person name="Caballero S."/>
            <person name="Norman J."/>
            <person name="Olle B."/>
            <person name="Tanoue T."/>
            <person name="Arita M."/>
            <person name="Bucci V."/>
            <person name="Atarashi K."/>
            <person name="Xavier R."/>
            <person name="Honda K."/>
        </authorList>
    </citation>
    <scope>NUCLEOTIDE SEQUENCE [LARGE SCALE GENOMIC DNA]</scope>
    <source>
        <strain evidence="2">k34-0107-D12</strain>
    </source>
</reference>
<dbReference type="Pfam" id="PF12900">
    <property type="entry name" value="Pyridox_ox_2"/>
    <property type="match status" value="1"/>
</dbReference>
<dbReference type="RefSeq" id="WP_052099008.1">
    <property type="nucleotide sequence ID" value="NZ_AP031413.1"/>
</dbReference>
<dbReference type="Gene3D" id="2.30.110.10">
    <property type="entry name" value="Electron Transport, Fmn-binding Protein, Chain A"/>
    <property type="match status" value="1"/>
</dbReference>
<sequence>MRRKDREKSREFALEVTDKCEWAVLSMTDQEGMPYAVPVTIVRDGDFVYFHTAKAGKKIDILNRHPQVCLVCVGDTERQTDSFTTLYESAVINGTICEVTEDEEKIHALRILCERHTPANMGQFDKEVARSLKITGVWKIHIEEITGKAK</sequence>
<proteinExistence type="predicted"/>
<evidence type="ECO:0000313" key="2">
    <source>
        <dbReference type="Proteomes" id="UP001600941"/>
    </source>
</evidence>
<dbReference type="EMBL" id="BAABZQ010000001">
    <property type="protein sequence ID" value="GAA6497716.1"/>
    <property type="molecule type" value="Genomic_DNA"/>
</dbReference>
<gene>
    <name evidence="1" type="ORF">K340107D12_05320</name>
</gene>
<dbReference type="PANTHER" id="PTHR34071">
    <property type="entry name" value="5-NITROIMIDAZOLE ANTIBIOTICS RESISTANCE PROTEIN, NIMA-FAMILY-RELATED PROTEIN-RELATED"/>
    <property type="match status" value="1"/>
</dbReference>
<keyword evidence="2" id="KW-1185">Reference proteome</keyword>
<protein>
    <submittedName>
        <fullName evidence="1">Pyridoxamine 5'-phosphate oxidase family protein</fullName>
    </submittedName>
</protein>
<dbReference type="InterPro" id="IPR024747">
    <property type="entry name" value="Pyridox_Oxase-rel"/>
</dbReference>
<evidence type="ECO:0000313" key="1">
    <source>
        <dbReference type="EMBL" id="GAA6497716.1"/>
    </source>
</evidence>
<organism evidence="1 2">
    <name type="scientific">Blautia parvula</name>
    <dbReference type="NCBI Taxonomy" id="2877527"/>
    <lineage>
        <taxon>Bacteria</taxon>
        <taxon>Bacillati</taxon>
        <taxon>Bacillota</taxon>
        <taxon>Clostridia</taxon>
        <taxon>Lachnospirales</taxon>
        <taxon>Lachnospiraceae</taxon>
        <taxon>Blautia</taxon>
    </lineage>
</organism>
<name>A0ABQ0BMH1_9FIRM</name>
<dbReference type="InterPro" id="IPR012349">
    <property type="entry name" value="Split_barrel_FMN-bd"/>
</dbReference>
<accession>A0ABQ0BMH1</accession>
<dbReference type="PANTHER" id="PTHR34071:SF2">
    <property type="entry name" value="FLAVIN-NUCLEOTIDE-BINDING PROTEIN"/>
    <property type="match status" value="1"/>
</dbReference>
<dbReference type="SUPFAM" id="SSF50475">
    <property type="entry name" value="FMN-binding split barrel"/>
    <property type="match status" value="1"/>
</dbReference>
<dbReference type="Proteomes" id="UP001600941">
    <property type="component" value="Unassembled WGS sequence"/>
</dbReference>